<dbReference type="Proteomes" id="UP001497700">
    <property type="component" value="Unassembled WGS sequence"/>
</dbReference>
<accession>A0ACB9YI29</accession>
<keyword evidence="2" id="KW-1185">Reference proteome</keyword>
<evidence type="ECO:0000313" key="1">
    <source>
        <dbReference type="EMBL" id="KAI4858852.1"/>
    </source>
</evidence>
<protein>
    <submittedName>
        <fullName evidence="1">Uncharacterized protein</fullName>
    </submittedName>
</protein>
<comment type="caution">
    <text evidence="1">The sequence shown here is derived from an EMBL/GenBank/DDBJ whole genome shotgun (WGS) entry which is preliminary data.</text>
</comment>
<name>A0ACB9YI29_9PEZI</name>
<reference evidence="1 2" key="1">
    <citation type="journal article" date="2022" name="New Phytol.">
        <title>Ecological generalism drives hyperdiversity of secondary metabolite gene clusters in xylarialean endophytes.</title>
        <authorList>
            <person name="Franco M.E.E."/>
            <person name="Wisecaver J.H."/>
            <person name="Arnold A.E."/>
            <person name="Ju Y.M."/>
            <person name="Slot J.C."/>
            <person name="Ahrendt S."/>
            <person name="Moore L.P."/>
            <person name="Eastman K.E."/>
            <person name="Scott K."/>
            <person name="Konkel Z."/>
            <person name="Mondo S.J."/>
            <person name="Kuo A."/>
            <person name="Hayes R.D."/>
            <person name="Haridas S."/>
            <person name="Andreopoulos B."/>
            <person name="Riley R."/>
            <person name="LaButti K."/>
            <person name="Pangilinan J."/>
            <person name="Lipzen A."/>
            <person name="Amirebrahimi M."/>
            <person name="Yan J."/>
            <person name="Adam C."/>
            <person name="Keymanesh K."/>
            <person name="Ng V."/>
            <person name="Louie K."/>
            <person name="Northen T."/>
            <person name="Drula E."/>
            <person name="Henrissat B."/>
            <person name="Hsieh H.M."/>
            <person name="Youens-Clark K."/>
            <person name="Lutzoni F."/>
            <person name="Miadlikowska J."/>
            <person name="Eastwood D.C."/>
            <person name="Hamelin R.C."/>
            <person name="Grigoriev I.V."/>
            <person name="U'Ren J.M."/>
        </authorList>
    </citation>
    <scope>NUCLEOTIDE SEQUENCE [LARGE SCALE GENOMIC DNA]</scope>
    <source>
        <strain evidence="1 2">CBS 119005</strain>
    </source>
</reference>
<evidence type="ECO:0000313" key="2">
    <source>
        <dbReference type="Proteomes" id="UP001497700"/>
    </source>
</evidence>
<dbReference type="EMBL" id="MU393680">
    <property type="protein sequence ID" value="KAI4858852.1"/>
    <property type="molecule type" value="Genomic_DNA"/>
</dbReference>
<proteinExistence type="predicted"/>
<gene>
    <name evidence="1" type="ORF">F4820DRAFT_441537</name>
</gene>
<sequence>MPSGADITLYKGPKGCLSHRCPLCPSRSAASSHLLRCAGCRAFRYCSREHQVAHRPQHKSACTKIKKARAKLDREDHEVRNATEDFMTPANAFETHVGSFWGILNTRDYMRARLGLAQDLLLLGTLDGVGEGVEHLRDMLRLCRSDNLGIRYTVPAAMLRLDLDQECYDFMKWWATCDPEGGYDWGDMTLPYLNLHGADVLEDPGFLLSNYPEINFLVALLILKLKLLVDIRNLKVTRKIFAGRDFPLELRDQIEQDVVRSPLSVRIQREPYASLIKTEMKLMNHSRQIGSALAKANHNFVFNLFGPEEALRDHSSSYSRGSWEEMALAMHYSYAAWWETEGVLDLLKDALACAARDSEPEIEDRMKNERTRKGRTAAELLADLSVNRIWGYLDYAVENASYLGPWSERPSERHTMEARQCWAKAVAEEAESDDEAGSDDED</sequence>
<organism evidence="1 2">
    <name type="scientific">Hypoxylon rubiginosum</name>
    <dbReference type="NCBI Taxonomy" id="110542"/>
    <lineage>
        <taxon>Eukaryota</taxon>
        <taxon>Fungi</taxon>
        <taxon>Dikarya</taxon>
        <taxon>Ascomycota</taxon>
        <taxon>Pezizomycotina</taxon>
        <taxon>Sordariomycetes</taxon>
        <taxon>Xylariomycetidae</taxon>
        <taxon>Xylariales</taxon>
        <taxon>Hypoxylaceae</taxon>
        <taxon>Hypoxylon</taxon>
    </lineage>
</organism>